<dbReference type="AlphaFoldDB" id="A0A8S1HGK5"/>
<dbReference type="GO" id="GO:0005524">
    <property type="term" value="F:ATP binding"/>
    <property type="evidence" value="ECO:0007669"/>
    <property type="project" value="UniProtKB-KW"/>
</dbReference>
<dbReference type="InterPro" id="IPR027417">
    <property type="entry name" value="P-loop_NTPase"/>
</dbReference>
<dbReference type="Proteomes" id="UP000835052">
    <property type="component" value="Unassembled WGS sequence"/>
</dbReference>
<organism evidence="6 7">
    <name type="scientific">Caenorhabditis auriculariae</name>
    <dbReference type="NCBI Taxonomy" id="2777116"/>
    <lineage>
        <taxon>Eukaryota</taxon>
        <taxon>Metazoa</taxon>
        <taxon>Ecdysozoa</taxon>
        <taxon>Nematoda</taxon>
        <taxon>Chromadorea</taxon>
        <taxon>Rhabditida</taxon>
        <taxon>Rhabditina</taxon>
        <taxon>Rhabditomorpha</taxon>
        <taxon>Rhabditoidea</taxon>
        <taxon>Rhabditidae</taxon>
        <taxon>Peloderinae</taxon>
        <taxon>Caenorhabditis</taxon>
    </lineage>
</organism>
<dbReference type="InterPro" id="IPR047187">
    <property type="entry name" value="SF1_C_Upf1"/>
</dbReference>
<dbReference type="Gene3D" id="3.40.50.300">
    <property type="entry name" value="P-loop containing nucleotide triphosphate hydrolases"/>
    <property type="match status" value="2"/>
</dbReference>
<dbReference type="InterPro" id="IPR041679">
    <property type="entry name" value="DNA2/NAM7-like_C"/>
</dbReference>
<evidence type="ECO:0000256" key="2">
    <source>
        <dbReference type="ARBA" id="ARBA00022801"/>
    </source>
</evidence>
<evidence type="ECO:0000313" key="6">
    <source>
        <dbReference type="EMBL" id="CAD6194307.1"/>
    </source>
</evidence>
<evidence type="ECO:0000256" key="4">
    <source>
        <dbReference type="ARBA" id="ARBA00022840"/>
    </source>
</evidence>
<dbReference type="CDD" id="cd18808">
    <property type="entry name" value="SF1_C_Upf1"/>
    <property type="match status" value="1"/>
</dbReference>
<dbReference type="EMBL" id="CAJGYM010000043">
    <property type="protein sequence ID" value="CAD6194307.1"/>
    <property type="molecule type" value="Genomic_DNA"/>
</dbReference>
<dbReference type="GO" id="GO:0043139">
    <property type="term" value="F:5'-3' DNA helicase activity"/>
    <property type="evidence" value="ECO:0007669"/>
    <property type="project" value="TreeGrafter"/>
</dbReference>
<keyword evidence="1" id="KW-0547">Nucleotide-binding</keyword>
<proteinExistence type="predicted"/>
<dbReference type="PANTHER" id="PTHR43788">
    <property type="entry name" value="DNA2/NAM7 HELICASE FAMILY MEMBER"/>
    <property type="match status" value="1"/>
</dbReference>
<dbReference type="OrthoDB" id="5813042at2759"/>
<keyword evidence="2" id="KW-0378">Hydrolase</keyword>
<sequence length="929" mass="106458">MQFSQPALTAIDARLQDSYAYLSSVRVTRNPLDSTLSVDLFSSAGIPQASAWTCGKKVHVTLPGPVKLVGVVSESWKLLLLPVEIRLSKDQYELNEDFFESHKPEVLIQQVDQRQDPVTNYWIHQKLAAFEKVKEDDALSIWTRALFAGRAYDFQINEDPEVITVIKRKKTVELTREQAVYVDTFLKGAKALIGSSSFGCGKSLTIAVAADRRAQMDDGLHLMLAATNYATANLTWMSSDIEDDHSRPLLRLITENNRKMVPDASKTFYDSPEVIVEVFHEYLTKLDTRFFNKEYPVIDFRKNEVVLGYLQSRKAFRYNELRSKYVRRMVAKQWPAADPMRTIDVFLELSNTGRICATIGTALAHFCNVWRSHAERVMSVQIDESSQLKLSEFIALLNLFPSAQFSLVGDKNQLPPFSPIETPQLIEKLAIGEILEDLERLGTVPRVEFNGVFRCPPDITQMLSKNFYDDRLWSVKDRYYQSFFIKRFGMWPNREFHVTFVDHDYESWLRGYTRVCPDEMRFALELAARIGDEDPKAKVAILALYRGQADLLQVCCDAYLPVFTGTVDSCQGREFDVVIILTTRSGEEAHPSEFLGCPKRINVAMSRAKEAVFIVGSEADLIELPHWRRILDEIHRQDAFTSVDDYFSSWRLSFPANPIPNYKKTFFSPRTLLLFMNIKYKYITVLKESSFSLTQSYSRVDTSFKNLSSYFTHLVPSRLIDTVSIGFTHHLVSNVASAWFELIDNVSIDFTHHLVSIAASVWFADPLSMVARPWTINSDSTSLYVQTSVPPSFSHSLFKPFPHASYALPSMNEDINFRLRDLRNLRHVPPITPNHGLIPIGTRVCTFGFYILEHEPHAIRLFWDNVTGRNFTQREIWPQFFNAGRCTMNGITVVEHYARYHDVEIFNEDFVVFFGGEGVPCVFLSMSFH</sequence>
<keyword evidence="7" id="KW-1185">Reference proteome</keyword>
<evidence type="ECO:0000313" key="7">
    <source>
        <dbReference type="Proteomes" id="UP000835052"/>
    </source>
</evidence>
<dbReference type="SUPFAM" id="SSF52540">
    <property type="entry name" value="P-loop containing nucleoside triphosphate hydrolases"/>
    <property type="match status" value="1"/>
</dbReference>
<gene>
    <name evidence="6" type="ORF">CAUJ_LOCUS10226</name>
</gene>
<evidence type="ECO:0000256" key="1">
    <source>
        <dbReference type="ARBA" id="ARBA00022741"/>
    </source>
</evidence>
<dbReference type="GO" id="GO:0016787">
    <property type="term" value="F:hydrolase activity"/>
    <property type="evidence" value="ECO:0007669"/>
    <property type="project" value="UniProtKB-KW"/>
</dbReference>
<name>A0A8S1HGK5_9PELO</name>
<keyword evidence="4" id="KW-0067">ATP-binding</keyword>
<dbReference type="InterPro" id="IPR050534">
    <property type="entry name" value="Coronavir_polyprotein_1ab"/>
</dbReference>
<comment type="caution">
    <text evidence="6">The sequence shown here is derived from an EMBL/GenBank/DDBJ whole genome shotgun (WGS) entry which is preliminary data.</text>
</comment>
<dbReference type="PANTHER" id="PTHR43788:SF16">
    <property type="entry name" value="HELICASE WITH ZINC FINGER 2"/>
    <property type="match status" value="1"/>
</dbReference>
<evidence type="ECO:0000259" key="5">
    <source>
        <dbReference type="Pfam" id="PF13087"/>
    </source>
</evidence>
<accession>A0A8S1HGK5</accession>
<keyword evidence="3" id="KW-0347">Helicase</keyword>
<evidence type="ECO:0000256" key="3">
    <source>
        <dbReference type="ARBA" id="ARBA00022806"/>
    </source>
</evidence>
<reference evidence="6" key="1">
    <citation type="submission" date="2020-10" db="EMBL/GenBank/DDBJ databases">
        <authorList>
            <person name="Kikuchi T."/>
        </authorList>
    </citation>
    <scope>NUCLEOTIDE SEQUENCE</scope>
    <source>
        <strain evidence="6">NKZ352</strain>
    </source>
</reference>
<dbReference type="Pfam" id="PF13087">
    <property type="entry name" value="AAA_12"/>
    <property type="match status" value="1"/>
</dbReference>
<protein>
    <recommendedName>
        <fullName evidence="5">DNA2/NAM7 helicase-like C-terminal domain-containing protein</fullName>
    </recommendedName>
</protein>
<feature type="domain" description="DNA2/NAM7 helicase-like C-terminal" evidence="5">
    <location>
        <begin position="435"/>
        <end position="618"/>
    </location>
</feature>